<gene>
    <name evidence="5" type="ORF">M896_090230</name>
</gene>
<dbReference type="GO" id="GO:0005737">
    <property type="term" value="C:cytoplasm"/>
    <property type="evidence" value="ECO:0007669"/>
    <property type="project" value="UniProtKB-SubCell"/>
</dbReference>
<comment type="subcellular location">
    <subcellularLocation>
        <location evidence="4">Cytoplasm</location>
    </subcellularLocation>
    <subcellularLocation>
        <location evidence="4">Nucleus</location>
    </subcellularLocation>
</comment>
<dbReference type="InterPro" id="IPR023333">
    <property type="entry name" value="Proteasome_suB-type"/>
</dbReference>
<comment type="subunit">
    <text evidence="3">The 26S proteasome consists of a 20S proteasome core and two 19S regulatory subunits. The 20S proteasome core is composed of 28 subunits that are arranged in four stacked rings, resulting in a barrel-shaped structure. The two end rings are each formed by seven alpha subunits, and the two central rings are each formed by seven beta subunits. The catalytic chamber with the active sites is on the inside of the barrel.</text>
</comment>
<dbReference type="Pfam" id="PF00227">
    <property type="entry name" value="Proteasome"/>
    <property type="match status" value="1"/>
</dbReference>
<comment type="caution">
    <text evidence="5">The sequence shown here is derived from an EMBL/GenBank/DDBJ whole genome shotgun (WGS) entry which is preliminary data.</text>
</comment>
<comment type="subunit">
    <text evidence="4">Component of the proteasome complex.</text>
</comment>
<evidence type="ECO:0000313" key="6">
    <source>
        <dbReference type="Proteomes" id="UP000031056"/>
    </source>
</evidence>
<evidence type="ECO:0000256" key="1">
    <source>
        <dbReference type="ARBA" id="ARBA00022490"/>
    </source>
</evidence>
<comment type="function">
    <text evidence="4">Component of the proteasome, a multicatalytic proteinase complex which is characterized by its ability to cleave peptides with Arg, Phe, Tyr, Leu, and Glu adjacent to the leaving group at neutral or slightly basic pH. The proteasome has an ATP-dependent proteolytic activity.</text>
</comment>
<dbReference type="Gene3D" id="3.60.20.10">
    <property type="entry name" value="Glutamine Phosphoribosylpyrophosphate, subunit 1, domain 1"/>
    <property type="match status" value="1"/>
</dbReference>
<keyword evidence="4" id="KW-0539">Nucleus</keyword>
<dbReference type="AlphaFoldDB" id="A0A0B2UIN4"/>
<sequence>MDTSIAIKGRNFAVIATDMKVARSVFVVKESQDKFVSIKDKVVMSATGDQGDAFRAMLSVSEKALFENIQNGIEPSPSVVAHIMQNRIHENSRKAPLNVSTMIAGKGSDGYELWAVDKYGAMSSVPFCANGYAMYLAYGIFDKEYSESLDIESALEIIQKCINLMRERLMISLESFMVKIVTDNGIITKTLHPQIKSN</sequence>
<dbReference type="GO" id="GO:0019774">
    <property type="term" value="C:proteasome core complex, beta-subunit complex"/>
    <property type="evidence" value="ECO:0007669"/>
    <property type="project" value="UniProtKB-ARBA"/>
</dbReference>
<dbReference type="Proteomes" id="UP000031056">
    <property type="component" value="Unassembled WGS sequence"/>
</dbReference>
<accession>A0A0B2UIN4</accession>
<comment type="similarity">
    <text evidence="4">Belongs to the peptidase T1B family.</text>
</comment>
<dbReference type="InterPro" id="IPR029055">
    <property type="entry name" value="Ntn_hydrolases_N"/>
</dbReference>
<evidence type="ECO:0000256" key="4">
    <source>
        <dbReference type="RuleBase" id="RU004203"/>
    </source>
</evidence>
<organism evidence="5 6">
    <name type="scientific">Ordospora colligata OC4</name>
    <dbReference type="NCBI Taxonomy" id="1354746"/>
    <lineage>
        <taxon>Eukaryota</taxon>
        <taxon>Fungi</taxon>
        <taxon>Fungi incertae sedis</taxon>
        <taxon>Microsporidia</taxon>
        <taxon>Ordosporidae</taxon>
        <taxon>Ordospora</taxon>
    </lineage>
</organism>
<evidence type="ECO:0000256" key="3">
    <source>
        <dbReference type="ARBA" id="ARBA00026071"/>
    </source>
</evidence>
<proteinExistence type="inferred from homology"/>
<dbReference type="PANTHER" id="PTHR32194">
    <property type="entry name" value="METALLOPROTEASE TLDD"/>
    <property type="match status" value="1"/>
</dbReference>
<name>A0A0B2UIN4_9MICR</name>
<evidence type="ECO:0000313" key="5">
    <source>
        <dbReference type="EMBL" id="KHN69099.1"/>
    </source>
</evidence>
<dbReference type="GO" id="GO:0051603">
    <property type="term" value="P:proteolysis involved in protein catabolic process"/>
    <property type="evidence" value="ECO:0007669"/>
    <property type="project" value="InterPro"/>
</dbReference>
<dbReference type="STRING" id="1354746.A0A0B2UIN4"/>
<keyword evidence="1 4" id="KW-0963">Cytoplasm</keyword>
<reference evidence="5 6" key="1">
    <citation type="journal article" date="2014" name="MBio">
        <title>The Ordospora colligata genome; evolution of extreme reduction in microsporidia and host-to-parasite horizontal gene transfer.</title>
        <authorList>
            <person name="Pombert J.-F."/>
            <person name="Haag K.L."/>
            <person name="Beidas S."/>
            <person name="Ebert D."/>
            <person name="Keeling P.J."/>
        </authorList>
    </citation>
    <scope>NUCLEOTIDE SEQUENCE [LARGE SCALE GENOMIC DNA]</scope>
    <source>
        <strain evidence="5 6">OC4</strain>
    </source>
</reference>
<dbReference type="InterPro" id="IPR001353">
    <property type="entry name" value="Proteasome_sua/b"/>
</dbReference>
<keyword evidence="2 4" id="KW-0647">Proteasome</keyword>
<dbReference type="FunCoup" id="A0A0B2UIN4">
    <property type="interactions" value="243"/>
</dbReference>
<dbReference type="RefSeq" id="XP_014563141.1">
    <property type="nucleotide sequence ID" value="XM_014707655.1"/>
</dbReference>
<protein>
    <recommendedName>
        <fullName evidence="4">Proteasome subunit beta</fullName>
    </recommendedName>
</protein>
<dbReference type="GO" id="GO:0005634">
    <property type="term" value="C:nucleus"/>
    <property type="evidence" value="ECO:0007669"/>
    <property type="project" value="UniProtKB-SubCell"/>
</dbReference>
<dbReference type="OrthoDB" id="268428at2759"/>
<dbReference type="InParanoid" id="A0A0B2UIN4"/>
<dbReference type="EMBL" id="JOKQ01000009">
    <property type="protein sequence ID" value="KHN69099.1"/>
    <property type="molecule type" value="Genomic_DNA"/>
</dbReference>
<dbReference type="PROSITE" id="PS00854">
    <property type="entry name" value="PROTEASOME_BETA_1"/>
    <property type="match status" value="1"/>
</dbReference>
<dbReference type="SUPFAM" id="SSF56235">
    <property type="entry name" value="N-terminal nucleophile aminohydrolases (Ntn hydrolases)"/>
    <property type="match status" value="1"/>
</dbReference>
<evidence type="ECO:0000256" key="2">
    <source>
        <dbReference type="ARBA" id="ARBA00022942"/>
    </source>
</evidence>
<dbReference type="GeneID" id="26262237"/>
<keyword evidence="6" id="KW-1185">Reference proteome</keyword>
<dbReference type="InterPro" id="IPR016050">
    <property type="entry name" value="Proteasome_bsu_CS"/>
</dbReference>
<dbReference type="HOGENOM" id="CLU_035750_12_1_1"/>
<dbReference type="VEuPathDB" id="MicrosporidiaDB:M896_090230"/>
<dbReference type="PANTHER" id="PTHR32194:SF2">
    <property type="entry name" value="PROTEASOME SUBUNIT BETA TYPE-1"/>
    <property type="match status" value="1"/>
</dbReference>